<accession>A0ACD3Q8V9</accession>
<keyword evidence="2" id="KW-1185">Reference proteome</keyword>
<comment type="caution">
    <text evidence="1">The sequence shown here is derived from an EMBL/GenBank/DDBJ whole genome shotgun (WGS) entry which is preliminary data.</text>
</comment>
<protein>
    <submittedName>
        <fullName evidence="1">Uncharacterized protein</fullName>
    </submittedName>
</protein>
<gene>
    <name evidence="1" type="ORF">E3U43_000586</name>
</gene>
<reference evidence="1" key="1">
    <citation type="submission" date="2018-11" db="EMBL/GenBank/DDBJ databases">
        <title>The sequence and de novo assembly of Larimichthys crocea genome using PacBio and Hi-C technologies.</title>
        <authorList>
            <person name="Xu P."/>
            <person name="Chen B."/>
            <person name="Zhou Z."/>
            <person name="Ke Q."/>
            <person name="Wu Y."/>
            <person name="Bai H."/>
            <person name="Pu F."/>
        </authorList>
    </citation>
    <scope>NUCLEOTIDE SEQUENCE</scope>
    <source>
        <tissue evidence="1">Muscle</tissue>
    </source>
</reference>
<name>A0ACD3Q8V9_LARCR</name>
<dbReference type="Proteomes" id="UP000793456">
    <property type="component" value="Chromosome XXII"/>
</dbReference>
<evidence type="ECO:0000313" key="1">
    <source>
        <dbReference type="EMBL" id="TMS03697.1"/>
    </source>
</evidence>
<sequence>MTWRLSQGYLSLHQNADIMTLKWTPNQLMNGSVGDLDYERSVYWDYAMTIPLEEIVYLHCHQQVDSGGTVVLVSQDGIQRPPLRFPRGGHLLQFLSCLENGLLPHGQLDPPLWSQRGKGKVFPKLRKRVPQGSGSTDSVSDKEEDEATDYVFRILFPNSQSEFVTPPDLMDQGATMWHPTLRKSSCSSCSQGSFSDGVTPKGCNHERAPLKLLCDNMKYQIISRAFYGWLAYCRHLSTVRTHLSALVNHTIVAPDAYEEKELLRMVYFGGVDASLRKEVWPFLLGHYQFGMSEAKRKEVDEQVRVCYQQTMREWLGCEEIVRQREKEQHAAALAKCISGASMDSSSQKMIHHDSTVSNESHSSQSSDRQSLARLQSDSSSSTQVFESVEEVDQIETEPKNEEAKQVPKMPNGALQNETSSPDSGHPSSRNFSVTSGLSDGSLSTEDSGAPDTTPRSAAVPQAPQSPVKPAGVESDGLTEDRQVKGKVKDKEEEVEEGKAADATKSAENTKTEMTGNMNQPLKEKLVKEPKIQETVEESGAIKTEGPKCEDKDLADIKGSLESGETDIETSGVDTMMVSAEKEVEVNNEETSKLEKTAETNVEMEKSKTSKPQEVSLADRKENIFIDPAAPEVEKNLVFSADSEASRARETYFTSQKDEAQVMTESDESPSAIEMEEIPKAKVSMVPWSRKGRCEASSFSEDSAPHVELRQEEEQGKPSPEGTESILSEEPEMESLYPNFDSLTESETTKNEATSQESTGSPFSMSSAADRNYCYFTPANLEKLRNIMCSYIWRHLDIGYVQGMCDLLAPLLVILDDEAMAFSCFTELMKRMNQNFPHGGAMDTHFANMRSLIQILDSELFELMHQNGDYTHFYFCYRWFLLDFKRELVYDDVFAVWETIWAAKYVSSNHFVLFIALALVEIYRDIILENNMDFTDIIKFFNEMAEHHSIKQILTQARDLVYKVQMLIENK</sequence>
<proteinExistence type="predicted"/>
<dbReference type="EMBL" id="CM011695">
    <property type="protein sequence ID" value="TMS03697.1"/>
    <property type="molecule type" value="Genomic_DNA"/>
</dbReference>
<organism evidence="1 2">
    <name type="scientific">Larimichthys crocea</name>
    <name type="common">Large yellow croaker</name>
    <name type="synonym">Pseudosciaena crocea</name>
    <dbReference type="NCBI Taxonomy" id="215358"/>
    <lineage>
        <taxon>Eukaryota</taxon>
        <taxon>Metazoa</taxon>
        <taxon>Chordata</taxon>
        <taxon>Craniata</taxon>
        <taxon>Vertebrata</taxon>
        <taxon>Euteleostomi</taxon>
        <taxon>Actinopterygii</taxon>
        <taxon>Neopterygii</taxon>
        <taxon>Teleostei</taxon>
        <taxon>Neoteleostei</taxon>
        <taxon>Acanthomorphata</taxon>
        <taxon>Eupercaria</taxon>
        <taxon>Sciaenidae</taxon>
        <taxon>Larimichthys</taxon>
    </lineage>
</organism>
<evidence type="ECO:0000313" key="2">
    <source>
        <dbReference type="Proteomes" id="UP000793456"/>
    </source>
</evidence>